<feature type="domain" description="Fe/B12 periplasmic-binding" evidence="1">
    <location>
        <begin position="68"/>
        <end position="102"/>
    </location>
</feature>
<dbReference type="PROSITE" id="PS51257">
    <property type="entry name" value="PROKAR_LIPOPROTEIN"/>
    <property type="match status" value="1"/>
</dbReference>
<accession>A0A1R1EC98</accession>
<dbReference type="RefSeq" id="WP_076175380.1">
    <property type="nucleotide sequence ID" value="NZ_MRTP01000014.1"/>
</dbReference>
<dbReference type="InterPro" id="IPR002491">
    <property type="entry name" value="ABC_transptr_periplasmic_BD"/>
</dbReference>
<comment type="caution">
    <text evidence="2">The sequence shown here is derived from an EMBL/GenBank/DDBJ whole genome shotgun (WGS) entry which is preliminary data.</text>
</comment>
<protein>
    <recommendedName>
        <fullName evidence="1">Fe/B12 periplasmic-binding domain-containing protein</fullName>
    </recommendedName>
</protein>
<proteinExistence type="predicted"/>
<evidence type="ECO:0000313" key="2">
    <source>
        <dbReference type="EMBL" id="OMF49440.1"/>
    </source>
</evidence>
<dbReference type="SUPFAM" id="SSF53807">
    <property type="entry name" value="Helical backbone' metal receptor"/>
    <property type="match status" value="1"/>
</dbReference>
<dbReference type="PROSITE" id="PS50983">
    <property type="entry name" value="FE_B12_PBP"/>
    <property type="match status" value="1"/>
</dbReference>
<evidence type="ECO:0000313" key="3">
    <source>
        <dbReference type="Proteomes" id="UP000187172"/>
    </source>
</evidence>
<dbReference type="EMBL" id="MRTP01000014">
    <property type="protein sequence ID" value="OMF49440.1"/>
    <property type="molecule type" value="Genomic_DNA"/>
</dbReference>
<name>A0A1R1EC98_9BACL</name>
<dbReference type="STRING" id="297318.BK138_30060"/>
<dbReference type="AlphaFoldDB" id="A0A1R1EC98"/>
<reference evidence="2 3" key="1">
    <citation type="submission" date="2016-11" db="EMBL/GenBank/DDBJ databases">
        <title>Paenibacillus species isolates.</title>
        <authorList>
            <person name="Beno S.M."/>
        </authorList>
    </citation>
    <scope>NUCLEOTIDE SEQUENCE [LARGE SCALE GENOMIC DNA]</scope>
    <source>
        <strain evidence="2 3">FSL R5-0378</strain>
    </source>
</reference>
<evidence type="ECO:0000259" key="1">
    <source>
        <dbReference type="PROSITE" id="PS50983"/>
    </source>
</evidence>
<gene>
    <name evidence="2" type="ORF">BK138_30060</name>
</gene>
<dbReference type="Proteomes" id="UP000187172">
    <property type="component" value="Unassembled WGS sequence"/>
</dbReference>
<dbReference type="Gene3D" id="3.40.50.1980">
    <property type="entry name" value="Nitrogenase molybdenum iron protein domain"/>
    <property type="match status" value="1"/>
</dbReference>
<sequence length="102" mass="11212">MKAYAVLSAILLVMLIMAGCELNRNEENLNRPVAEQQLGSQQEFAEEYTSITVTNLDHKTTYTEKPQSVVSLATETTEILLKLGLGDRIVAAIGKPEEACRS</sequence>
<keyword evidence="3" id="KW-1185">Reference proteome</keyword>
<organism evidence="2 3">
    <name type="scientific">Paenibacillus rhizosphaerae</name>
    <dbReference type="NCBI Taxonomy" id="297318"/>
    <lineage>
        <taxon>Bacteria</taxon>
        <taxon>Bacillati</taxon>
        <taxon>Bacillota</taxon>
        <taxon>Bacilli</taxon>
        <taxon>Bacillales</taxon>
        <taxon>Paenibacillaceae</taxon>
        <taxon>Paenibacillus</taxon>
    </lineage>
</organism>